<proteinExistence type="predicted"/>
<dbReference type="Pfam" id="PF00300">
    <property type="entry name" value="His_Phos_1"/>
    <property type="match status" value="1"/>
</dbReference>
<dbReference type="InterPro" id="IPR001345">
    <property type="entry name" value="PG/BPGM_mutase_AS"/>
</dbReference>
<feature type="binding site" evidence="2">
    <location>
        <begin position="97"/>
        <end position="100"/>
    </location>
    <ligand>
        <name>substrate</name>
    </ligand>
</feature>
<dbReference type="SUPFAM" id="SSF53254">
    <property type="entry name" value="Phosphoglycerate mutase-like"/>
    <property type="match status" value="1"/>
</dbReference>
<evidence type="ECO:0008006" key="5">
    <source>
        <dbReference type="Google" id="ProtNLM"/>
    </source>
</evidence>
<evidence type="ECO:0000256" key="2">
    <source>
        <dbReference type="PIRSR" id="PIRSR613078-2"/>
    </source>
</evidence>
<comment type="caution">
    <text evidence="3">The sequence shown here is derived from an EMBL/GenBank/DDBJ whole genome shotgun (WGS) entry which is preliminary data.</text>
</comment>
<dbReference type="RefSeq" id="WP_018025652.1">
    <property type="nucleotide sequence ID" value="NZ_JRNI01000016.1"/>
</dbReference>
<feature type="active site" description="Proton donor/acceptor" evidence="1">
    <location>
        <position position="97"/>
    </location>
</feature>
<dbReference type="Proteomes" id="UP000029629">
    <property type="component" value="Unassembled WGS sequence"/>
</dbReference>
<dbReference type="SMART" id="SM00855">
    <property type="entry name" value="PGAM"/>
    <property type="match status" value="1"/>
</dbReference>
<organism evidence="3 4">
    <name type="scientific">Oligella urethralis DNF00040</name>
    <dbReference type="NCBI Taxonomy" id="1401065"/>
    <lineage>
        <taxon>Bacteria</taxon>
        <taxon>Pseudomonadati</taxon>
        <taxon>Pseudomonadota</taxon>
        <taxon>Betaproteobacteria</taxon>
        <taxon>Burkholderiales</taxon>
        <taxon>Alcaligenaceae</taxon>
        <taxon>Oligella</taxon>
    </lineage>
</organism>
<dbReference type="PROSITE" id="PS00175">
    <property type="entry name" value="PG_MUTASE"/>
    <property type="match status" value="1"/>
</dbReference>
<gene>
    <name evidence="3" type="ORF">HMPREF2130_04505</name>
</gene>
<dbReference type="InterPro" id="IPR050275">
    <property type="entry name" value="PGM_Phosphatase"/>
</dbReference>
<feature type="binding site" evidence="2">
    <location>
        <position position="73"/>
    </location>
    <ligand>
        <name>substrate</name>
    </ligand>
</feature>
<evidence type="ECO:0000313" key="3">
    <source>
        <dbReference type="EMBL" id="KGF31214.1"/>
    </source>
</evidence>
<dbReference type="EMBL" id="JRNI01000016">
    <property type="protein sequence ID" value="KGF31214.1"/>
    <property type="molecule type" value="Genomic_DNA"/>
</dbReference>
<feature type="active site" description="Tele-phosphohistidine intermediate" evidence="1">
    <location>
        <position position="13"/>
    </location>
</feature>
<evidence type="ECO:0000313" key="4">
    <source>
        <dbReference type="Proteomes" id="UP000029629"/>
    </source>
</evidence>
<dbReference type="PANTHER" id="PTHR48100:SF59">
    <property type="entry name" value="ADENOSYLCOBALAMIN_ALPHA-RIBAZOLE PHOSPHATASE"/>
    <property type="match status" value="1"/>
</dbReference>
<protein>
    <recommendedName>
        <fullName evidence="5">Phosphoglycerate mutase</fullName>
    </recommendedName>
</protein>
<dbReference type="InterPro" id="IPR029033">
    <property type="entry name" value="His_PPase_superfam"/>
</dbReference>
<dbReference type="GO" id="GO:0005737">
    <property type="term" value="C:cytoplasm"/>
    <property type="evidence" value="ECO:0007669"/>
    <property type="project" value="TreeGrafter"/>
</dbReference>
<dbReference type="PANTHER" id="PTHR48100">
    <property type="entry name" value="BROAD-SPECIFICITY PHOSPHATASE YOR283W-RELATED"/>
    <property type="match status" value="1"/>
</dbReference>
<dbReference type="eggNOG" id="COG0406">
    <property type="taxonomic scope" value="Bacteria"/>
</dbReference>
<sequence length="215" mass="24909">MSGRSTDLLIIRHGETDWNALQRLQGWSDISLNETGKQQAEHLRKYLQNDYLQKLYEKHGLKLTRIYTSDLKRAIQTATPLAQELSLTIQIDVDLRERNYGKLEGQNWREAFQHFDTQQHATPKDFAEELAVEPLVLFSKRLQGALHGITQRYPGELVAIVSHGGALDMMWRYFMGLENTAQREVLQRNTTINHVRFSEDGWQLIDWGHGAHLES</sequence>
<keyword evidence="4" id="KW-1185">Reference proteome</keyword>
<dbReference type="CDD" id="cd07067">
    <property type="entry name" value="HP_PGM_like"/>
    <property type="match status" value="1"/>
</dbReference>
<name>A0A096BDI3_9BURK</name>
<feature type="binding site" evidence="2">
    <location>
        <begin position="12"/>
        <end position="19"/>
    </location>
    <ligand>
        <name>substrate</name>
    </ligand>
</feature>
<dbReference type="GO" id="GO:0016791">
    <property type="term" value="F:phosphatase activity"/>
    <property type="evidence" value="ECO:0007669"/>
    <property type="project" value="TreeGrafter"/>
</dbReference>
<dbReference type="OrthoDB" id="9783269at2"/>
<dbReference type="GeneID" id="93428928"/>
<accession>A0A096BDI3</accession>
<evidence type="ECO:0000256" key="1">
    <source>
        <dbReference type="PIRSR" id="PIRSR613078-1"/>
    </source>
</evidence>
<reference evidence="3 4" key="1">
    <citation type="submission" date="2014-07" db="EMBL/GenBank/DDBJ databases">
        <authorList>
            <person name="McCorrison J."/>
            <person name="Sanka R."/>
            <person name="Torralba M."/>
            <person name="Gillis M."/>
            <person name="Haft D.H."/>
            <person name="Methe B."/>
            <person name="Sutton G."/>
            <person name="Nelson K.E."/>
        </authorList>
    </citation>
    <scope>NUCLEOTIDE SEQUENCE [LARGE SCALE GENOMIC DNA]</scope>
    <source>
        <strain evidence="3 4">DNF00040</strain>
    </source>
</reference>
<dbReference type="InterPro" id="IPR013078">
    <property type="entry name" value="His_Pase_superF_clade-1"/>
</dbReference>
<dbReference type="AlphaFoldDB" id="A0A096BDI3"/>
<dbReference type="Gene3D" id="3.40.50.1240">
    <property type="entry name" value="Phosphoglycerate mutase-like"/>
    <property type="match status" value="1"/>
</dbReference>